<keyword evidence="5" id="KW-0677">Repeat</keyword>
<evidence type="ECO:0000256" key="1">
    <source>
        <dbReference type="ARBA" id="ARBA00004651"/>
    </source>
</evidence>
<dbReference type="SUPFAM" id="SSF56176">
    <property type="entry name" value="FAD-binding/transporter-associated domain-like"/>
    <property type="match status" value="1"/>
</dbReference>
<dbReference type="Proteomes" id="UP000005876">
    <property type="component" value="Chromosome"/>
</dbReference>
<evidence type="ECO:0000256" key="11">
    <source>
        <dbReference type="SAM" id="Phobius"/>
    </source>
</evidence>
<dbReference type="HOGENOM" id="CLU_015237_4_0_9"/>
<proteinExistence type="inferred from homology"/>
<feature type="domain" description="CBS" evidence="12">
    <location>
        <begin position="227"/>
        <end position="287"/>
    </location>
</feature>
<evidence type="ECO:0000256" key="4">
    <source>
        <dbReference type="ARBA" id="ARBA00022692"/>
    </source>
</evidence>
<evidence type="ECO:0000313" key="14">
    <source>
        <dbReference type="EMBL" id="AET59408.1"/>
    </source>
</evidence>
<dbReference type="InterPro" id="IPR044751">
    <property type="entry name" value="Ion_transp-like_CBS"/>
</dbReference>
<dbReference type="KEGG" id="pta:HPL003_13275"/>
<feature type="domain" description="CNNM transmembrane" evidence="13">
    <location>
        <begin position="5"/>
        <end position="208"/>
    </location>
</feature>
<organism evidence="14 15">
    <name type="scientific">Paenibacillus terrae (strain HPL-003)</name>
    <dbReference type="NCBI Taxonomy" id="985665"/>
    <lineage>
        <taxon>Bacteria</taxon>
        <taxon>Bacillati</taxon>
        <taxon>Bacillota</taxon>
        <taxon>Bacilli</taxon>
        <taxon>Bacillales</taxon>
        <taxon>Paenibacillaceae</taxon>
        <taxon>Paenibacillus</taxon>
    </lineage>
</organism>
<comment type="similarity">
    <text evidence="2">Belongs to the UPF0053 family.</text>
</comment>
<evidence type="ECO:0000256" key="6">
    <source>
        <dbReference type="ARBA" id="ARBA00022989"/>
    </source>
</evidence>
<dbReference type="AlphaFoldDB" id="G7VXG6"/>
<dbReference type="PROSITE" id="PS51846">
    <property type="entry name" value="CNNM"/>
    <property type="match status" value="1"/>
</dbReference>
<feature type="domain" description="CBS" evidence="12">
    <location>
        <begin position="292"/>
        <end position="351"/>
    </location>
</feature>
<keyword evidence="7 9" id="KW-0129">CBS domain</keyword>
<dbReference type="CDD" id="cd04590">
    <property type="entry name" value="CBS_pair_CorC_HlyC_assoc"/>
    <property type="match status" value="1"/>
</dbReference>
<dbReference type="EMBL" id="CP003107">
    <property type="protein sequence ID" value="AET59408.1"/>
    <property type="molecule type" value="Genomic_DNA"/>
</dbReference>
<dbReference type="PANTHER" id="PTHR43099:SF2">
    <property type="entry name" value="UPF0053 PROTEIN YRKA"/>
    <property type="match status" value="1"/>
</dbReference>
<evidence type="ECO:0000256" key="10">
    <source>
        <dbReference type="PROSITE-ProRule" id="PRU01193"/>
    </source>
</evidence>
<evidence type="ECO:0000313" key="15">
    <source>
        <dbReference type="Proteomes" id="UP000005876"/>
    </source>
</evidence>
<evidence type="ECO:0000256" key="9">
    <source>
        <dbReference type="PROSITE-ProRule" id="PRU00703"/>
    </source>
</evidence>
<comment type="subcellular location">
    <subcellularLocation>
        <location evidence="1">Cell membrane</location>
        <topology evidence="1">Multi-pass membrane protein</topology>
    </subcellularLocation>
</comment>
<dbReference type="Pfam" id="PF01595">
    <property type="entry name" value="CNNM"/>
    <property type="match status" value="1"/>
</dbReference>
<evidence type="ECO:0000256" key="3">
    <source>
        <dbReference type="ARBA" id="ARBA00022475"/>
    </source>
</evidence>
<dbReference type="InterPro" id="IPR002550">
    <property type="entry name" value="CNNM"/>
</dbReference>
<dbReference type="eggNOG" id="COG1253">
    <property type="taxonomic scope" value="Bacteria"/>
</dbReference>
<keyword evidence="3" id="KW-1003">Cell membrane</keyword>
<evidence type="ECO:0000256" key="5">
    <source>
        <dbReference type="ARBA" id="ARBA00022737"/>
    </source>
</evidence>
<feature type="transmembrane region" description="Helical" evidence="11">
    <location>
        <begin position="95"/>
        <end position="121"/>
    </location>
</feature>
<dbReference type="SUPFAM" id="SSF54631">
    <property type="entry name" value="CBS-domain pair"/>
    <property type="match status" value="1"/>
</dbReference>
<reference evidence="15" key="1">
    <citation type="submission" date="2011-11" db="EMBL/GenBank/DDBJ databases">
        <title>Complete sequence of Paenibacillus terrae HPL-003.</title>
        <authorList>
            <person name="Shin S.H."/>
            <person name="Kim S."/>
            <person name="Kim J.Y."/>
        </authorList>
    </citation>
    <scope>NUCLEOTIDE SEQUENCE [LARGE SCALE GENOMIC DNA]</scope>
    <source>
        <strain evidence="15">HPL-003</strain>
    </source>
</reference>
<dbReference type="STRING" id="985665.HPL003_13275"/>
<dbReference type="InterPro" id="IPR051676">
    <property type="entry name" value="UPF0053_domain"/>
</dbReference>
<dbReference type="Pfam" id="PF00571">
    <property type="entry name" value="CBS"/>
    <property type="match status" value="1"/>
</dbReference>
<evidence type="ECO:0008006" key="16">
    <source>
        <dbReference type="Google" id="ProtNLM"/>
    </source>
</evidence>
<dbReference type="Gene3D" id="3.10.580.10">
    <property type="entry name" value="CBS-domain"/>
    <property type="match status" value="1"/>
</dbReference>
<sequence>MARQERAVETVNMILVILLIVLTAFFVASEYSMIRVRVSRINQLASEGNKNAKAVKNILSRLDEYLSACQLGTTLTSMALGWLGESTVEKLLHPLFVLAHIPAGLTGVLSFLLAFLILTYFEVVIGELVPKTFAIQIAEPMALFFARPITIFYKMTYPLNWVLSRSSRVITGLFGLKKVSEEDAALSEAELRLALSEGYRSGEITPTEYRYLNNVFDFDDRAAQEIMVPRIHIRSISHLATVAEFMELIEEKVYNFLPVAENGDRDRIIGMIRVKEALHDLARGHSTGNTTMASYIHPVLQVIETIQARDLLIQMQKRRIPVAVLVDEYGGTSGLVTLEDIMEEIVGDIPSYTDTETPAALTPLITKTDDHRYILKSQALIHEVNRRLETDIEARDVYTIGGWMLSEHFDIRQGESMTIGSWEFTVLEKNSHQIDTIEAIKKTAGEQENDNNSE</sequence>
<reference evidence="14 15" key="3">
    <citation type="journal article" date="2012" name="J. Bacteriol.">
        <title>Genome Sequence of Paenibacillus terrae HPL-003, a Xylanase-Producing Bacterium Isolated from Soil Found in Forest Residue.</title>
        <authorList>
            <person name="Shin S.H."/>
            <person name="Kim S."/>
            <person name="Kim J.Y."/>
            <person name="Song H.Y."/>
            <person name="Cho S.J."/>
            <person name="Kim D.R."/>
            <person name="Lee K.I."/>
            <person name="Lim H.K."/>
            <person name="Park N.J."/>
            <person name="Hwang I.T."/>
            <person name="Yang K.S."/>
        </authorList>
    </citation>
    <scope>NUCLEOTIDE SEQUENCE [LARGE SCALE GENOMIC DNA]</scope>
    <source>
        <strain evidence="14 15">HPL-003</strain>
    </source>
</reference>
<dbReference type="InterPro" id="IPR000644">
    <property type="entry name" value="CBS_dom"/>
</dbReference>
<evidence type="ECO:0000259" key="13">
    <source>
        <dbReference type="PROSITE" id="PS51846"/>
    </source>
</evidence>
<evidence type="ECO:0000256" key="8">
    <source>
        <dbReference type="ARBA" id="ARBA00023136"/>
    </source>
</evidence>
<keyword evidence="6 10" id="KW-1133">Transmembrane helix</keyword>
<evidence type="ECO:0000256" key="7">
    <source>
        <dbReference type="ARBA" id="ARBA00023122"/>
    </source>
</evidence>
<accession>G7VXG6</accession>
<dbReference type="PROSITE" id="PS51371">
    <property type="entry name" value="CBS"/>
    <property type="match status" value="2"/>
</dbReference>
<dbReference type="PANTHER" id="PTHR43099">
    <property type="entry name" value="UPF0053 PROTEIN YRKA"/>
    <property type="match status" value="1"/>
</dbReference>
<dbReference type="Pfam" id="PF03471">
    <property type="entry name" value="CorC_HlyC"/>
    <property type="match status" value="1"/>
</dbReference>
<dbReference type="Gene3D" id="3.30.465.10">
    <property type="match status" value="1"/>
</dbReference>
<evidence type="ECO:0000259" key="12">
    <source>
        <dbReference type="PROSITE" id="PS51371"/>
    </source>
</evidence>
<dbReference type="SMART" id="SM01091">
    <property type="entry name" value="CorC_HlyC"/>
    <property type="match status" value="1"/>
</dbReference>
<keyword evidence="4 10" id="KW-0812">Transmembrane</keyword>
<evidence type="ECO:0000256" key="2">
    <source>
        <dbReference type="ARBA" id="ARBA00006337"/>
    </source>
</evidence>
<feature type="transmembrane region" description="Helical" evidence="11">
    <location>
        <begin position="12"/>
        <end position="34"/>
    </location>
</feature>
<reference key="2">
    <citation type="submission" date="2011-11" db="EMBL/GenBank/DDBJ databases">
        <authorList>
            <person name="Shin S.H."/>
            <person name="Kim S."/>
            <person name="Kim J.Y."/>
        </authorList>
    </citation>
    <scope>NUCLEOTIDE SEQUENCE</scope>
    <source>
        <strain>HPL-003</strain>
    </source>
</reference>
<name>G7VXG6_PAETH</name>
<gene>
    <name evidence="14" type="ordered locus">HPL003_13275</name>
</gene>
<dbReference type="InterPro" id="IPR046342">
    <property type="entry name" value="CBS_dom_sf"/>
</dbReference>
<dbReference type="InterPro" id="IPR036318">
    <property type="entry name" value="FAD-bd_PCMH-like_sf"/>
</dbReference>
<dbReference type="GO" id="GO:0005886">
    <property type="term" value="C:plasma membrane"/>
    <property type="evidence" value="ECO:0007669"/>
    <property type="project" value="UniProtKB-SubCell"/>
</dbReference>
<protein>
    <recommendedName>
        <fullName evidence="16">HlyC/CorC family transporter</fullName>
    </recommendedName>
</protein>
<dbReference type="GO" id="GO:0050660">
    <property type="term" value="F:flavin adenine dinucleotide binding"/>
    <property type="evidence" value="ECO:0007669"/>
    <property type="project" value="InterPro"/>
</dbReference>
<dbReference type="InterPro" id="IPR016169">
    <property type="entry name" value="FAD-bd_PCMH_sub2"/>
</dbReference>
<keyword evidence="8 10" id="KW-0472">Membrane</keyword>
<dbReference type="InterPro" id="IPR005170">
    <property type="entry name" value="Transptr-assoc_dom"/>
</dbReference>